<dbReference type="GO" id="GO:0004400">
    <property type="term" value="F:histidinol-phosphate transaminase activity"/>
    <property type="evidence" value="ECO:0007669"/>
    <property type="project" value="UniProtKB-UniRule"/>
</dbReference>
<evidence type="ECO:0000259" key="10">
    <source>
        <dbReference type="Pfam" id="PF00155"/>
    </source>
</evidence>
<evidence type="ECO:0000313" key="13">
    <source>
        <dbReference type="Proteomes" id="UP000054985"/>
    </source>
</evidence>
<dbReference type="Gene3D" id="3.90.1150.10">
    <property type="entry name" value="Aspartate Aminotransferase, domain 1"/>
    <property type="match status" value="1"/>
</dbReference>
<comment type="catalytic activity">
    <reaction evidence="8 9">
        <text>L-histidinol phosphate + 2-oxoglutarate = 3-(imidazol-4-yl)-2-oxopropyl phosphate + L-glutamate</text>
        <dbReference type="Rhea" id="RHEA:23744"/>
        <dbReference type="ChEBI" id="CHEBI:16810"/>
        <dbReference type="ChEBI" id="CHEBI:29985"/>
        <dbReference type="ChEBI" id="CHEBI:57766"/>
        <dbReference type="ChEBI" id="CHEBI:57980"/>
        <dbReference type="EC" id="2.6.1.9"/>
    </reaction>
</comment>
<dbReference type="InterPro" id="IPR004839">
    <property type="entry name" value="Aminotransferase_I/II_large"/>
</dbReference>
<evidence type="ECO:0000256" key="2">
    <source>
        <dbReference type="ARBA" id="ARBA00005011"/>
    </source>
</evidence>
<dbReference type="Pfam" id="PF00155">
    <property type="entry name" value="Aminotran_1_2"/>
    <property type="match status" value="1"/>
</dbReference>
<evidence type="ECO:0000256" key="3">
    <source>
        <dbReference type="ARBA" id="ARBA00007970"/>
    </source>
</evidence>
<keyword evidence="5 9" id="KW-0032">Aminotransferase</keyword>
<dbReference type="RefSeq" id="WP_028385306.1">
    <property type="nucleotide sequence ID" value="NZ_CAAAJG010000019.1"/>
</dbReference>
<dbReference type="PANTHER" id="PTHR43643:SF3">
    <property type="entry name" value="HISTIDINOL-PHOSPHATE AMINOTRANSFERASE"/>
    <property type="match status" value="1"/>
</dbReference>
<dbReference type="InterPro" id="IPR015422">
    <property type="entry name" value="PyrdxlP-dep_Trfase_small"/>
</dbReference>
<keyword evidence="9" id="KW-0028">Amino-acid biosynthesis</keyword>
<dbReference type="SUPFAM" id="SSF53383">
    <property type="entry name" value="PLP-dependent transferases"/>
    <property type="match status" value="1"/>
</dbReference>
<organism evidence="12 14">
    <name type="scientific">Legionella moravica</name>
    <dbReference type="NCBI Taxonomy" id="39962"/>
    <lineage>
        <taxon>Bacteria</taxon>
        <taxon>Pseudomonadati</taxon>
        <taxon>Pseudomonadota</taxon>
        <taxon>Gammaproteobacteria</taxon>
        <taxon>Legionellales</taxon>
        <taxon>Legionellaceae</taxon>
        <taxon>Legionella</taxon>
    </lineage>
</organism>
<dbReference type="NCBIfam" id="TIGR01141">
    <property type="entry name" value="hisC"/>
    <property type="match status" value="1"/>
</dbReference>
<reference evidence="11 13" key="1">
    <citation type="submission" date="2015-11" db="EMBL/GenBank/DDBJ databases">
        <title>Genomic analysis of 38 Legionella species identifies large and diverse effector repertoires.</title>
        <authorList>
            <person name="Burstein D."/>
            <person name="Amaro F."/>
            <person name="Zusman T."/>
            <person name="Lifshitz Z."/>
            <person name="Cohen O."/>
            <person name="Gilbert J.A."/>
            <person name="Pupko T."/>
            <person name="Shuman H.A."/>
            <person name="Segal G."/>
        </authorList>
    </citation>
    <scope>NUCLEOTIDE SEQUENCE [LARGE SCALE GENOMIC DNA]</scope>
    <source>
        <strain evidence="11 13">ATCC 43877</strain>
    </source>
</reference>
<gene>
    <name evidence="12" type="primary">hisC2</name>
    <name evidence="9" type="synonym">hisC</name>
    <name evidence="11" type="ORF">Lmor_2581</name>
    <name evidence="12" type="ORF">NCTC12239_01136</name>
</gene>
<feature type="domain" description="Aminotransferase class I/classII large" evidence="10">
    <location>
        <begin position="36"/>
        <end position="364"/>
    </location>
</feature>
<sequence length="369" mass="41376">MAIDFQQLPHPGIRSLVPYKPGKSIEELAREKGISDIIKLASNENPLGCSPHALIALRTMPSQIIATYPSPINHPLMPRLATQLGISTDQLFLSNGSDFIVSILLNSFALHTNKHILTHDYAFSTYAIQANTLNIPVHSVPIKDNWQINCENLINACTDQTALIFLANPNNPTGLLTSQEEINYLLEQIPASTLLVLDEAYYEYAARAMSCNSIDWLKKHPNLVITRTFSKIYGMAGLRLGYAIANPDIISILRRVQLPFTVNQAALTAAQAALDDEEFIQRSIQTNNEGMIQMQDGFERLHLSYLPSLCNFLSFDCKEDGIGLYNYLLNSGIIVRPLHAYKMNNYIRVTIGTKEQNSRFLTALNNYYR</sequence>
<dbReference type="STRING" id="39962.Lmor_2581"/>
<dbReference type="InterPro" id="IPR005861">
    <property type="entry name" value="HisP_aminotrans"/>
</dbReference>
<comment type="similarity">
    <text evidence="3 9">Belongs to the class-II pyridoxal-phosphate-dependent aminotransferase family. Histidinol-phosphate aminotransferase subfamily.</text>
</comment>
<dbReference type="Proteomes" id="UP000054985">
    <property type="component" value="Unassembled WGS sequence"/>
</dbReference>
<keyword evidence="7 9" id="KW-0663">Pyridoxal phosphate</keyword>
<dbReference type="EC" id="2.6.1.9" evidence="9"/>
<evidence type="ECO:0000256" key="5">
    <source>
        <dbReference type="ARBA" id="ARBA00022576"/>
    </source>
</evidence>
<evidence type="ECO:0000256" key="4">
    <source>
        <dbReference type="ARBA" id="ARBA00011738"/>
    </source>
</evidence>
<keyword evidence="13" id="KW-1185">Reference proteome</keyword>
<dbReference type="CDD" id="cd00609">
    <property type="entry name" value="AAT_like"/>
    <property type="match status" value="1"/>
</dbReference>
<accession>A0A378JTZ8</accession>
<dbReference type="HAMAP" id="MF_01023">
    <property type="entry name" value="HisC_aminotrans_2"/>
    <property type="match status" value="1"/>
</dbReference>
<dbReference type="EMBL" id="UGOG01000001">
    <property type="protein sequence ID" value="STX62215.1"/>
    <property type="molecule type" value="Genomic_DNA"/>
</dbReference>
<reference evidence="12 14" key="2">
    <citation type="submission" date="2018-06" db="EMBL/GenBank/DDBJ databases">
        <authorList>
            <consortium name="Pathogen Informatics"/>
            <person name="Doyle S."/>
        </authorList>
    </citation>
    <scope>NUCLEOTIDE SEQUENCE [LARGE SCALE GENOMIC DNA]</scope>
    <source>
        <strain evidence="12 14">NCTC12239</strain>
    </source>
</reference>
<keyword evidence="9" id="KW-0368">Histidine biosynthesis</keyword>
<dbReference type="InterPro" id="IPR015424">
    <property type="entry name" value="PyrdxlP-dep_Trfase"/>
</dbReference>
<dbReference type="OrthoDB" id="9813612at2"/>
<dbReference type="PANTHER" id="PTHR43643">
    <property type="entry name" value="HISTIDINOL-PHOSPHATE AMINOTRANSFERASE 2"/>
    <property type="match status" value="1"/>
</dbReference>
<evidence type="ECO:0000256" key="8">
    <source>
        <dbReference type="ARBA" id="ARBA00047481"/>
    </source>
</evidence>
<comment type="cofactor">
    <cofactor evidence="1 9">
        <name>pyridoxal 5'-phosphate</name>
        <dbReference type="ChEBI" id="CHEBI:597326"/>
    </cofactor>
</comment>
<feature type="modified residue" description="N6-(pyridoxal phosphate)lysine" evidence="9">
    <location>
        <position position="231"/>
    </location>
</feature>
<dbReference type="EMBL" id="LNYN01000035">
    <property type="protein sequence ID" value="KTD31705.1"/>
    <property type="molecule type" value="Genomic_DNA"/>
</dbReference>
<dbReference type="Proteomes" id="UP000254040">
    <property type="component" value="Unassembled WGS sequence"/>
</dbReference>
<dbReference type="GO" id="GO:0000105">
    <property type="term" value="P:L-histidine biosynthetic process"/>
    <property type="evidence" value="ECO:0007669"/>
    <property type="project" value="UniProtKB-UniRule"/>
</dbReference>
<evidence type="ECO:0000313" key="11">
    <source>
        <dbReference type="EMBL" id="KTD31705.1"/>
    </source>
</evidence>
<name>A0A378JTZ8_9GAMM</name>
<evidence type="ECO:0000256" key="7">
    <source>
        <dbReference type="ARBA" id="ARBA00022898"/>
    </source>
</evidence>
<evidence type="ECO:0000313" key="14">
    <source>
        <dbReference type="Proteomes" id="UP000254040"/>
    </source>
</evidence>
<comment type="subunit">
    <text evidence="4 9">Homodimer.</text>
</comment>
<dbReference type="Gene3D" id="3.40.640.10">
    <property type="entry name" value="Type I PLP-dependent aspartate aminotransferase-like (Major domain)"/>
    <property type="match status" value="1"/>
</dbReference>
<evidence type="ECO:0000313" key="12">
    <source>
        <dbReference type="EMBL" id="STX62215.1"/>
    </source>
</evidence>
<evidence type="ECO:0000256" key="1">
    <source>
        <dbReference type="ARBA" id="ARBA00001933"/>
    </source>
</evidence>
<dbReference type="AlphaFoldDB" id="A0A378JTZ8"/>
<evidence type="ECO:0000256" key="9">
    <source>
        <dbReference type="HAMAP-Rule" id="MF_01023"/>
    </source>
</evidence>
<evidence type="ECO:0000256" key="6">
    <source>
        <dbReference type="ARBA" id="ARBA00022679"/>
    </source>
</evidence>
<dbReference type="InterPro" id="IPR050106">
    <property type="entry name" value="HistidinolP_aminotransfase"/>
</dbReference>
<dbReference type="GO" id="GO:0030170">
    <property type="term" value="F:pyridoxal phosphate binding"/>
    <property type="evidence" value="ECO:0007669"/>
    <property type="project" value="InterPro"/>
</dbReference>
<comment type="pathway">
    <text evidence="2 9">Amino-acid biosynthesis; L-histidine biosynthesis; L-histidine from 5-phospho-alpha-D-ribose 1-diphosphate: step 7/9.</text>
</comment>
<keyword evidence="6 9" id="KW-0808">Transferase</keyword>
<dbReference type="InterPro" id="IPR015421">
    <property type="entry name" value="PyrdxlP-dep_Trfase_major"/>
</dbReference>
<proteinExistence type="inferred from homology"/>
<dbReference type="UniPathway" id="UPA00031">
    <property type="reaction ID" value="UER00012"/>
</dbReference>
<protein>
    <recommendedName>
        <fullName evidence="9">Histidinol-phosphate aminotransferase</fullName>
        <ecNumber evidence="9">2.6.1.9</ecNumber>
    </recommendedName>
    <alternativeName>
        <fullName evidence="9">Imidazole acetol-phosphate transaminase</fullName>
    </alternativeName>
</protein>